<dbReference type="GO" id="GO:0004386">
    <property type="term" value="F:helicase activity"/>
    <property type="evidence" value="ECO:0007669"/>
    <property type="project" value="UniProtKB-KW"/>
</dbReference>
<dbReference type="PROSITE" id="PS51192">
    <property type="entry name" value="HELICASE_ATP_BIND_1"/>
    <property type="match status" value="1"/>
</dbReference>
<organism evidence="5 7">
    <name type="scientific">Streptomyces platensis</name>
    <dbReference type="NCBI Taxonomy" id="58346"/>
    <lineage>
        <taxon>Bacteria</taxon>
        <taxon>Bacillati</taxon>
        <taxon>Actinomycetota</taxon>
        <taxon>Actinomycetes</taxon>
        <taxon>Kitasatosporales</taxon>
        <taxon>Streptomycetaceae</taxon>
        <taxon>Streptomyces</taxon>
    </lineage>
</organism>
<dbReference type="RefSeq" id="WP_085927675.1">
    <property type="nucleotide sequence ID" value="NZ_CP023691.1"/>
</dbReference>
<keyword evidence="5" id="KW-0347">Helicase</keyword>
<evidence type="ECO:0000313" key="5">
    <source>
        <dbReference type="EMBL" id="QEV56482.1"/>
    </source>
</evidence>
<dbReference type="InterPro" id="IPR027417">
    <property type="entry name" value="P-loop_NTPase"/>
</dbReference>
<dbReference type="GO" id="GO:0016787">
    <property type="term" value="F:hydrolase activity"/>
    <property type="evidence" value="ECO:0007669"/>
    <property type="project" value="InterPro"/>
</dbReference>
<dbReference type="PROSITE" id="PS51194">
    <property type="entry name" value="HELICASE_CTER"/>
    <property type="match status" value="1"/>
</dbReference>
<dbReference type="InterPro" id="IPR050742">
    <property type="entry name" value="Helicase_Restrict-Modif_Enz"/>
</dbReference>
<dbReference type="Pfam" id="PF04851">
    <property type="entry name" value="ResIII"/>
    <property type="match status" value="1"/>
</dbReference>
<dbReference type="SMART" id="SM00490">
    <property type="entry name" value="HELICc"/>
    <property type="match status" value="1"/>
</dbReference>
<name>A0AAE6NPB6_STRPT</name>
<keyword evidence="5" id="KW-0067">ATP-binding</keyword>
<feature type="domain" description="Helicase ATP-binding" evidence="2">
    <location>
        <begin position="16"/>
        <end position="200"/>
    </location>
</feature>
<feature type="region of interest" description="Disordered" evidence="1">
    <location>
        <begin position="771"/>
        <end position="790"/>
    </location>
</feature>
<proteinExistence type="predicted"/>
<evidence type="ECO:0000256" key="1">
    <source>
        <dbReference type="SAM" id="MobiDB-lite"/>
    </source>
</evidence>
<dbReference type="SUPFAM" id="SSF52540">
    <property type="entry name" value="P-loop containing nucleoside triphosphate hydrolases"/>
    <property type="match status" value="1"/>
</dbReference>
<dbReference type="GO" id="GO:0005524">
    <property type="term" value="F:ATP binding"/>
    <property type="evidence" value="ECO:0007669"/>
    <property type="project" value="InterPro"/>
</dbReference>
<dbReference type="InterPro" id="IPR014001">
    <property type="entry name" value="Helicase_ATP-bd"/>
</dbReference>
<accession>A0AAE6NPB6</accession>
<dbReference type="PANTHER" id="PTHR47396">
    <property type="entry name" value="TYPE I RESTRICTION ENZYME ECOKI R PROTEIN"/>
    <property type="match status" value="1"/>
</dbReference>
<dbReference type="InterPro" id="IPR005114">
    <property type="entry name" value="Helicase_assoc"/>
</dbReference>
<evidence type="ECO:0000259" key="2">
    <source>
        <dbReference type="PROSITE" id="PS51192"/>
    </source>
</evidence>
<dbReference type="Proteomes" id="UP000194225">
    <property type="component" value="Unassembled WGS sequence"/>
</dbReference>
<dbReference type="PANTHER" id="PTHR47396:SF1">
    <property type="entry name" value="ATP-DEPENDENT HELICASE IRC3-RELATED"/>
    <property type="match status" value="1"/>
</dbReference>
<reference evidence="4 6" key="1">
    <citation type="submission" date="2016-09" db="EMBL/GenBank/DDBJ databases">
        <title>Streptomyces platensis DSM40041, a candidate organism with high potential of specific P450 cytochromes.</title>
        <authorList>
            <person name="Grumaz C."/>
            <person name="Vainshtein Y."/>
            <person name="Kirstahler P."/>
            <person name="Sohn K."/>
        </authorList>
    </citation>
    <scope>NUCLEOTIDE SEQUENCE [LARGE SCALE GENOMIC DNA]</scope>
    <source>
        <strain evidence="4 6">DSM 40041</strain>
    </source>
</reference>
<dbReference type="KEGG" id="spla:CP981_37240"/>
<dbReference type="SMART" id="SM00487">
    <property type="entry name" value="DEXDc"/>
    <property type="match status" value="1"/>
</dbReference>
<protein>
    <submittedName>
        <fullName evidence="5">DEAD/DEAH box helicase</fullName>
    </submittedName>
    <submittedName>
        <fullName evidence="4">Helicase associated domain protein</fullName>
    </submittedName>
</protein>
<evidence type="ECO:0000313" key="6">
    <source>
        <dbReference type="Proteomes" id="UP000194225"/>
    </source>
</evidence>
<sequence length="835" mass="92277">MELREHQVAALAAIQAAAAANEKRMTVVSACGTGKTLVAQQAAQRLAPQGTVLVLMPTKALVTQTVRRWREAGRKGLALAVCSLSQTESGLAPAEAVLCRGPRGPRAIAQAARTTGPVTVFSTYDSLHHTRDAHDLYGLPPWDLVIIDEAHRTCSAFGDGWGTIHDDAAVPAKIRLYMTATPRVWGAPARDELLPLMERVPLATMDHREIFGPTVFELGMAEAIERGILADYQVVMPIVDDADLHHILAARRPANTAHHDGLRNAAVQVAVLRAIAEHGLRRVLVFHNRIALAEAFAESLPTTAQEAGEQLRIDGLWSQVIHGEHPGDWRRDLLEDFADPDPDRACAVLSNVRVLNEGVDMPDVDSVVFAAPRSSIIDAIQAIGRGLRQPPGAGKKTTLVIPVYLRHGLSTTTLLKGSAFENLLTLLQALRAHDNSFMDRIALPARSSSGSAPARATYYARPERAAQLAHALGLEITVPAIGTWEESHASAHRYRTAFGHLNVPADYTDPDGFALGECLTNLRLRHLLSRLPTEHKQALDALGMLWATPARTFQSMLEHARAWAAVHGHLYVPVKEKIGGHPLGSWLAAQRHKAKTGSLPHEHRQALDAIDPDWNPPRTNWHRRYIRARTLVATTGWNPAVPSTSPTGEHRAIVNWVLTQRLTFFQLQPRQQELLIDLGIPPLPGRMHSDRAYDPQRHAFYAALGHAATFLNREGHLDVPRRHMEPTPAAREDAPAFALGEWIHKRRRHPELLTPKQRRALEALRMIWDPTLNTRKHPDPPRPHDDTRPCARRPAALENAEQPLAPVPDRACGSQMHHTAERHFLQHLQRDLLLA</sequence>
<dbReference type="Proteomes" id="UP000325458">
    <property type="component" value="Chromosome"/>
</dbReference>
<evidence type="ECO:0000259" key="3">
    <source>
        <dbReference type="PROSITE" id="PS51194"/>
    </source>
</evidence>
<dbReference type="InterPro" id="IPR006935">
    <property type="entry name" value="Helicase/UvrB_N"/>
</dbReference>
<dbReference type="Pfam" id="PF00271">
    <property type="entry name" value="Helicase_C"/>
    <property type="match status" value="1"/>
</dbReference>
<dbReference type="GO" id="GO:0005829">
    <property type="term" value="C:cytosol"/>
    <property type="evidence" value="ECO:0007669"/>
    <property type="project" value="TreeGrafter"/>
</dbReference>
<dbReference type="GeneID" id="90928859"/>
<dbReference type="AlphaFoldDB" id="A0AAE6NPB6"/>
<dbReference type="GO" id="GO:0003677">
    <property type="term" value="F:DNA binding"/>
    <property type="evidence" value="ECO:0007669"/>
    <property type="project" value="InterPro"/>
</dbReference>
<dbReference type="Gene3D" id="6.10.140.530">
    <property type="match status" value="1"/>
</dbReference>
<evidence type="ECO:0000313" key="7">
    <source>
        <dbReference type="Proteomes" id="UP000325458"/>
    </source>
</evidence>
<keyword evidence="5" id="KW-0378">Hydrolase</keyword>
<dbReference type="EMBL" id="MIGA01000060">
    <property type="protein sequence ID" value="OSY38312.1"/>
    <property type="molecule type" value="Genomic_DNA"/>
</dbReference>
<gene>
    <name evidence="4" type="ORF">BG653_06187</name>
    <name evidence="5" type="ORF">CP981_37240</name>
</gene>
<feature type="compositionally biased region" description="Basic and acidic residues" evidence="1">
    <location>
        <begin position="776"/>
        <end position="789"/>
    </location>
</feature>
<dbReference type="Gene3D" id="3.40.50.300">
    <property type="entry name" value="P-loop containing nucleotide triphosphate hydrolases"/>
    <property type="match status" value="2"/>
</dbReference>
<feature type="domain" description="Helicase C-terminal" evidence="3">
    <location>
        <begin position="270"/>
        <end position="438"/>
    </location>
</feature>
<keyword evidence="6" id="KW-1185">Reference proteome</keyword>
<evidence type="ECO:0000313" key="4">
    <source>
        <dbReference type="EMBL" id="OSY38312.1"/>
    </source>
</evidence>
<keyword evidence="5" id="KW-0547">Nucleotide-binding</keyword>
<dbReference type="Pfam" id="PF03457">
    <property type="entry name" value="HA"/>
    <property type="match status" value="3"/>
</dbReference>
<reference evidence="5 7" key="2">
    <citation type="submission" date="2017-09" db="EMBL/GenBank/DDBJ databases">
        <authorList>
            <person name="Lee N."/>
            <person name="Cho B.-K."/>
        </authorList>
    </citation>
    <scope>NUCLEOTIDE SEQUENCE [LARGE SCALE GENOMIC DNA]</scope>
    <source>
        <strain evidence="5 7">ATCC 23948</strain>
    </source>
</reference>
<dbReference type="EMBL" id="CP023691">
    <property type="protein sequence ID" value="QEV56482.1"/>
    <property type="molecule type" value="Genomic_DNA"/>
</dbReference>
<dbReference type="InterPro" id="IPR001650">
    <property type="entry name" value="Helicase_C-like"/>
</dbReference>